<dbReference type="InterPro" id="IPR029071">
    <property type="entry name" value="Ubiquitin-like_domsf"/>
</dbReference>
<dbReference type="Pfam" id="PF00788">
    <property type="entry name" value="RA"/>
    <property type="match status" value="1"/>
</dbReference>
<dbReference type="SUPFAM" id="SSF50156">
    <property type="entry name" value="PDZ domain-like"/>
    <property type="match status" value="1"/>
</dbReference>
<feature type="compositionally biased region" description="Basic and acidic residues" evidence="1">
    <location>
        <begin position="828"/>
        <end position="847"/>
    </location>
</feature>
<dbReference type="InterPro" id="IPR000159">
    <property type="entry name" value="RA_dom"/>
</dbReference>
<dbReference type="InterPro" id="IPR001478">
    <property type="entry name" value="PDZ"/>
</dbReference>
<dbReference type="Proteomes" id="UP001164746">
    <property type="component" value="Chromosome 2"/>
</dbReference>
<dbReference type="Gene3D" id="2.60.200.20">
    <property type="match status" value="1"/>
</dbReference>
<dbReference type="SUPFAM" id="SSF54236">
    <property type="entry name" value="Ubiquitin-like"/>
    <property type="match status" value="1"/>
</dbReference>
<dbReference type="Gene3D" id="3.10.20.90">
    <property type="entry name" value="Phosphatidylinositol 3-kinase Catalytic Subunit, Chain A, domain 1"/>
    <property type="match status" value="1"/>
</dbReference>
<gene>
    <name evidence="4" type="ORF">MAR_028225</name>
</gene>
<proteinExistence type="predicted"/>
<name>A0ABY7DFQ5_MYAAR</name>
<accession>A0ABY7DFQ5</accession>
<protein>
    <submittedName>
        <fullName evidence="4">RADIL-like protein</fullName>
    </submittedName>
</protein>
<dbReference type="InterPro" id="IPR036034">
    <property type="entry name" value="PDZ_sf"/>
</dbReference>
<evidence type="ECO:0000313" key="5">
    <source>
        <dbReference type="Proteomes" id="UP001164746"/>
    </source>
</evidence>
<feature type="domain" description="PDZ" evidence="2">
    <location>
        <begin position="1195"/>
        <end position="1256"/>
    </location>
</feature>
<evidence type="ECO:0000259" key="2">
    <source>
        <dbReference type="PROSITE" id="PS50106"/>
    </source>
</evidence>
<dbReference type="EMBL" id="CP111013">
    <property type="protein sequence ID" value="WAQ95535.1"/>
    <property type="molecule type" value="Genomic_DNA"/>
</dbReference>
<evidence type="ECO:0000313" key="4">
    <source>
        <dbReference type="EMBL" id="WAQ95535.1"/>
    </source>
</evidence>
<dbReference type="InterPro" id="IPR002710">
    <property type="entry name" value="Dilute_dom"/>
</dbReference>
<dbReference type="InterPro" id="IPR052072">
    <property type="entry name" value="Vascular_dev_regulator"/>
</dbReference>
<feature type="domain" description="Ras-associating" evidence="3">
    <location>
        <begin position="88"/>
        <end position="201"/>
    </location>
</feature>
<organism evidence="4 5">
    <name type="scientific">Mya arenaria</name>
    <name type="common">Soft-shell clam</name>
    <dbReference type="NCBI Taxonomy" id="6604"/>
    <lineage>
        <taxon>Eukaryota</taxon>
        <taxon>Metazoa</taxon>
        <taxon>Spiralia</taxon>
        <taxon>Lophotrochozoa</taxon>
        <taxon>Mollusca</taxon>
        <taxon>Bivalvia</taxon>
        <taxon>Autobranchia</taxon>
        <taxon>Heteroconchia</taxon>
        <taxon>Euheterodonta</taxon>
        <taxon>Imparidentia</taxon>
        <taxon>Neoheterodontei</taxon>
        <taxon>Myida</taxon>
        <taxon>Myoidea</taxon>
        <taxon>Myidae</taxon>
        <taxon>Mya</taxon>
    </lineage>
</organism>
<dbReference type="Pfam" id="PF01843">
    <property type="entry name" value="DIL"/>
    <property type="match status" value="1"/>
</dbReference>
<sequence>MDKMVRTDWKRHSAPYDMTFDLTAYKMSVDEMFDEAMEAFTSGGGTMSRTPQPTVAAPQRTSTMVRERKKSIGVAEVGVTELSTDRYTPGVLKVFGETILPGVQYKSVLASCRSTAQELVKQALERFGLSASNYKHYVLCDVVGRYDSNVTDINHNEDRLGKWERVFARMLSDRDKPLLLQKFWKPIEGFSRRYELHIRESVTDFTDDDDTLGLNENARKILISKLRPGAIPLFDDATLGRSSSSGLKLDFSKMSSESTLECTDSESEKVKVNSSRSCPNEMDTCLPSKHPFFVNIRGFDVKKDKTVYVIKSKRFDFGNPNLKLPKVKDNVPRYSLYAPDIGSVHCCFKVYKFKRSNVVTDPLNERTNYFLELTPMAANISVNGRNVRNKVVVRSGDIVNIGIYYVFLFKDCSKGFDVPLSLPWLPVPDVNNVNVKTNGDVIDVGIPVEDESASATGTDDSGDMSVPERMSLSYVKDKEEDLVKYICAIIQQQNTSRTYPLTPAFLFGMVIEHASRKFEIRQLKHLFLRILTLLDMSKPPNDRDQKLERLLLWISNCVQLLLFLKHTFQLPEVPLPERASEGARADRKSRKDENAKHALGQLVTGLEEIIMFCFQQSALHPVLPALLNSNPFSDGNSETCSMEDVVRMLEALAEVTHSGTEFYNWQSGVRLRANLGQLEDWATQNGLEDEFGQMFELLLAVTELLATSRNTLVKSLYGAVEDDSDSGFSISNTPRGSNIATNGEPFYNQEVIPTNQNSANNTRDDKSQESEPTYAVVQKSKVKLPVKRNGMNLWSYKVPKPGSGVCQCTENSDNDDVTRNSLTSDLMSEERRENVESSDSSREHDKNEFIATALSRSLKLNIKPICKTENKEKNVTPRYVKNKHASGNVADCSARTLPKSLQMRNRSNSIGAHSKKPHDASKQTLSFSVEDLPVKMLRHKPSASFEEAIERGYTSDTVHVKSASISEDEFSHTKPSVISSSLSLNKSVKPVIVPRSHLVRRHKSLVTSTSNSVSSDEVFVDEVDIDNLYQSHSGSIPFQTLPNKLSSFKPISTSKDSMVNPKKLKTNTQKIMAVSFDANSRRSSIELTKDELFLHDADINLEYADDNVNVRETDDNSSDIEEMLDSEVNEEYSGELFTEVNEQTLADLKRHGSSLNVAPSCETSPRMFNQPYVKVSEVVGVDEDRNQMSPCPLYTVRLEKHHGGLGLSLVDGLHTSLRLAGIYIRRIQEDSPAAQTGCLLVGDRILAVDGRSVIAR</sequence>
<keyword evidence="5" id="KW-1185">Reference proteome</keyword>
<dbReference type="PANTHER" id="PTHR16027">
    <property type="entry name" value="DILUTE DOMAIN-CONTAINING PROTEIN YPR089W"/>
    <property type="match status" value="1"/>
</dbReference>
<reference evidence="4" key="1">
    <citation type="submission" date="2022-11" db="EMBL/GenBank/DDBJ databases">
        <title>Centuries of genome instability and evolution in soft-shell clam transmissible cancer (bioRxiv).</title>
        <authorList>
            <person name="Hart S.F.M."/>
            <person name="Yonemitsu M.A."/>
            <person name="Giersch R.M."/>
            <person name="Beal B.F."/>
            <person name="Arriagada G."/>
            <person name="Davis B.W."/>
            <person name="Ostrander E.A."/>
            <person name="Goff S.P."/>
            <person name="Metzger M.J."/>
        </authorList>
    </citation>
    <scope>NUCLEOTIDE SEQUENCE</scope>
    <source>
        <strain evidence="4">MELC-2E11</strain>
        <tissue evidence="4">Siphon/mantle</tissue>
    </source>
</reference>
<dbReference type="SMART" id="SM00314">
    <property type="entry name" value="RA"/>
    <property type="match status" value="1"/>
</dbReference>
<feature type="region of interest" description="Disordered" evidence="1">
    <location>
        <begin position="808"/>
        <end position="847"/>
    </location>
</feature>
<dbReference type="PROSITE" id="PS50106">
    <property type="entry name" value="PDZ"/>
    <property type="match status" value="1"/>
</dbReference>
<evidence type="ECO:0000259" key="3">
    <source>
        <dbReference type="PROSITE" id="PS50200"/>
    </source>
</evidence>
<feature type="region of interest" description="Disordered" evidence="1">
    <location>
        <begin position="753"/>
        <end position="773"/>
    </location>
</feature>
<dbReference type="PROSITE" id="PS50200">
    <property type="entry name" value="RA"/>
    <property type="match status" value="1"/>
</dbReference>
<evidence type="ECO:0000256" key="1">
    <source>
        <dbReference type="SAM" id="MobiDB-lite"/>
    </source>
</evidence>
<dbReference type="Pfam" id="PF00595">
    <property type="entry name" value="PDZ"/>
    <property type="match status" value="1"/>
</dbReference>
<dbReference type="PANTHER" id="PTHR16027:SF9">
    <property type="entry name" value="RAS-ASSOCIATING AND DILUTE DOMAIN-CONTAINING PROTEIN"/>
    <property type="match status" value="1"/>
</dbReference>
<dbReference type="InterPro" id="IPR008984">
    <property type="entry name" value="SMAD_FHA_dom_sf"/>
</dbReference>
<dbReference type="SUPFAM" id="SSF49879">
    <property type="entry name" value="SMAD/FHA domain"/>
    <property type="match status" value="1"/>
</dbReference>
<dbReference type="Gene3D" id="2.30.42.10">
    <property type="match status" value="1"/>
</dbReference>